<dbReference type="eggNOG" id="COG1426">
    <property type="taxonomic scope" value="Bacteria"/>
</dbReference>
<dbReference type="PATRIC" id="fig|751945.3.peg.1183"/>
<dbReference type="STRING" id="751945.Theos_1193"/>
<proteinExistence type="predicted"/>
<sequence length="289" mass="31507">MCELGVRLKEAREAKGLSLKEAAQALSLKVKVLEALEACRFEELPEPPLAKGYLRRYALFLGLDPEPLLALYPAKPQEPPQAPPPRRGFPLWPFLLLGLLALGGAFLLRPKPAPVVEVPEAPPPTPRRHVLRLETEPPGARAYLDGFYLGQTPLATPPLEGGKRVLRLELPGYEPLEETLALERDLALRFTLKPLPAPRAGGEEAASPPPGEGGLVLRLEGRSWLRVTQGERRLYEGIPEVGAELSFPLPVEVRAGNPAAVRVFLGGRDLGPMGEAGRPVTRRFEAPSR</sequence>
<dbReference type="InterPro" id="IPR025194">
    <property type="entry name" value="RodZ-like_C"/>
</dbReference>
<dbReference type="SMART" id="SM00530">
    <property type="entry name" value="HTH_XRE"/>
    <property type="match status" value="1"/>
</dbReference>
<evidence type="ECO:0000313" key="3">
    <source>
        <dbReference type="Proteomes" id="UP000000211"/>
    </source>
</evidence>
<dbReference type="InterPro" id="IPR010982">
    <property type="entry name" value="Lambda_DNA-bd_dom_sf"/>
</dbReference>
<dbReference type="RefSeq" id="WP_016329425.1">
    <property type="nucleotide sequence ID" value="NC_019386.1"/>
</dbReference>
<dbReference type="AlphaFoldDB" id="K7QZE3"/>
<reference evidence="2 3" key="1">
    <citation type="journal article" date="2013" name="Genome Announc.">
        <title>Whole Genome Sequencing of Thermus oshimai JL-2 and Thermus thermophilus JL-18, Incomplete Denitrifiers from the United States Great Basin.</title>
        <authorList>
            <person name="Murugapiran S.K."/>
            <person name="Huntemann M."/>
            <person name="Wei C.L."/>
            <person name="Han J."/>
            <person name="Detter J.C."/>
            <person name="Han C.S."/>
            <person name="Erkkila T.H."/>
            <person name="Teshima H."/>
            <person name="Chen A."/>
            <person name="Kyrpides N."/>
            <person name="Mavrommatis K."/>
            <person name="Markowitz V."/>
            <person name="Szeto E."/>
            <person name="Ivanova N."/>
            <person name="Pagani I."/>
            <person name="Lam J."/>
            <person name="McDonald A.I."/>
            <person name="Dodsworth J.A."/>
            <person name="Pati A."/>
            <person name="Goodwin L."/>
            <person name="Peters L."/>
            <person name="Pitluck S."/>
            <person name="Woyke T."/>
            <person name="Hedlund B.P."/>
        </authorList>
    </citation>
    <scope>NUCLEOTIDE SEQUENCE</scope>
    <source>
        <strain evidence="2 3">JL-2</strain>
    </source>
</reference>
<protein>
    <recommendedName>
        <fullName evidence="1">HTH cro/C1-type domain-containing protein</fullName>
    </recommendedName>
</protein>
<keyword evidence="3" id="KW-1185">Reference proteome</keyword>
<dbReference type="CDD" id="cd00093">
    <property type="entry name" value="HTH_XRE"/>
    <property type="match status" value="1"/>
</dbReference>
<dbReference type="InterPro" id="IPR001387">
    <property type="entry name" value="Cro/C1-type_HTH"/>
</dbReference>
<dbReference type="KEGG" id="tos:Theos_1193"/>
<dbReference type="HOGENOM" id="CLU_047530_1_1_0"/>
<dbReference type="GO" id="GO:0003677">
    <property type="term" value="F:DNA binding"/>
    <property type="evidence" value="ECO:0007669"/>
    <property type="project" value="InterPro"/>
</dbReference>
<dbReference type="Proteomes" id="UP000000211">
    <property type="component" value="Chromosome"/>
</dbReference>
<dbReference type="InterPro" id="IPR050400">
    <property type="entry name" value="Bact_Cytoskel_RodZ"/>
</dbReference>
<gene>
    <name evidence="2" type="ORF">Theos_1193</name>
</gene>
<dbReference type="Pfam" id="PF08308">
    <property type="entry name" value="PEGA"/>
    <property type="match status" value="1"/>
</dbReference>
<accession>K7QZE3</accession>
<evidence type="ECO:0000313" key="2">
    <source>
        <dbReference type="EMBL" id="AFV76235.1"/>
    </source>
</evidence>
<dbReference type="SUPFAM" id="SSF47413">
    <property type="entry name" value="lambda repressor-like DNA-binding domains"/>
    <property type="match status" value="1"/>
</dbReference>
<feature type="domain" description="HTH cro/C1-type" evidence="1">
    <location>
        <begin position="7"/>
        <end position="68"/>
    </location>
</feature>
<dbReference type="EMBL" id="CP003249">
    <property type="protein sequence ID" value="AFV76235.1"/>
    <property type="molecule type" value="Genomic_DNA"/>
</dbReference>
<dbReference type="Pfam" id="PF13464">
    <property type="entry name" value="RodZ_C"/>
    <property type="match status" value="1"/>
</dbReference>
<dbReference type="Gene3D" id="1.10.260.40">
    <property type="entry name" value="lambda repressor-like DNA-binding domains"/>
    <property type="match status" value="1"/>
</dbReference>
<dbReference type="Pfam" id="PF13413">
    <property type="entry name" value="HTH_25"/>
    <property type="match status" value="1"/>
</dbReference>
<dbReference type="InterPro" id="IPR013229">
    <property type="entry name" value="PEGA"/>
</dbReference>
<dbReference type="OrthoDB" id="25792at2"/>
<dbReference type="PANTHER" id="PTHR34475">
    <property type="match status" value="1"/>
</dbReference>
<name>K7QZE3_THEOS</name>
<evidence type="ECO:0000259" key="1">
    <source>
        <dbReference type="SMART" id="SM00530"/>
    </source>
</evidence>
<organism evidence="2 3">
    <name type="scientific">Thermus oshimai JL-2</name>
    <dbReference type="NCBI Taxonomy" id="751945"/>
    <lineage>
        <taxon>Bacteria</taxon>
        <taxon>Thermotogati</taxon>
        <taxon>Deinococcota</taxon>
        <taxon>Deinococci</taxon>
        <taxon>Thermales</taxon>
        <taxon>Thermaceae</taxon>
        <taxon>Thermus</taxon>
    </lineage>
</organism>
<dbReference type="PANTHER" id="PTHR34475:SF1">
    <property type="entry name" value="CYTOSKELETON PROTEIN RODZ"/>
    <property type="match status" value="1"/>
</dbReference>